<dbReference type="OrthoDB" id="1247029at2"/>
<gene>
    <name evidence="2" type="ORF">SAMN06295945_1979</name>
</gene>
<name>A0A240E2E5_9BURK</name>
<evidence type="ECO:0000313" key="3">
    <source>
        <dbReference type="Proteomes" id="UP000218069"/>
    </source>
</evidence>
<dbReference type="Gene3D" id="3.40.50.720">
    <property type="entry name" value="NAD(P)-binding Rossmann-like Domain"/>
    <property type="match status" value="1"/>
</dbReference>
<dbReference type="SUPFAM" id="SSF51735">
    <property type="entry name" value="NAD(P)-binding Rossmann-fold domains"/>
    <property type="match status" value="1"/>
</dbReference>
<reference evidence="3" key="1">
    <citation type="submission" date="2017-08" db="EMBL/GenBank/DDBJ databases">
        <authorList>
            <person name="Varghese N."/>
            <person name="Submissions S."/>
        </authorList>
    </citation>
    <scope>NUCLEOTIDE SEQUENCE [LARGE SCALE GENOMIC DNA]</scope>
    <source>
        <strain evidence="3">AP-Melu-1000-B4</strain>
    </source>
</reference>
<keyword evidence="3" id="KW-1185">Reference proteome</keyword>
<dbReference type="InterPro" id="IPR036291">
    <property type="entry name" value="NAD(P)-bd_dom_sf"/>
</dbReference>
<dbReference type="AlphaFoldDB" id="A0A240E2E5"/>
<organism evidence="2 3">
    <name type="scientific">Polynucleobacter meluiroseus</name>
    <dbReference type="NCBI Taxonomy" id="1938814"/>
    <lineage>
        <taxon>Bacteria</taxon>
        <taxon>Pseudomonadati</taxon>
        <taxon>Pseudomonadota</taxon>
        <taxon>Betaproteobacteria</taxon>
        <taxon>Burkholderiales</taxon>
        <taxon>Burkholderiaceae</taxon>
        <taxon>Polynucleobacter</taxon>
    </lineage>
</organism>
<sequence>MIIGRGLLASAMNTKHHRESDHIIFAAGVSNSQETRSSEFDREEKMLTDFIGCQKTFVYFSTCSVDDPELLASPYVAHKKRMEQLVKNSIKHIIFRLPQVVGRSKNTHTLTNYFFNQISSDQSFQVWINAKRSLIDVDDVASICGHLLVNPALENQTINIAPPSSMRVLDIVKIFEDVLGKKAKISLVNSGGDYIIESTLSSIAANELKIKFDQNYYYRVIQKYYGRT</sequence>
<dbReference type="EMBL" id="OANS01000007">
    <property type="protein sequence ID" value="SNX29599.1"/>
    <property type="molecule type" value="Genomic_DNA"/>
</dbReference>
<evidence type="ECO:0000259" key="1">
    <source>
        <dbReference type="Pfam" id="PF01370"/>
    </source>
</evidence>
<dbReference type="InterPro" id="IPR001509">
    <property type="entry name" value="Epimerase_deHydtase"/>
</dbReference>
<accession>A0A240E2E5</accession>
<dbReference type="Proteomes" id="UP000218069">
    <property type="component" value="Unassembled WGS sequence"/>
</dbReference>
<evidence type="ECO:0000313" key="2">
    <source>
        <dbReference type="EMBL" id="SNX29599.1"/>
    </source>
</evidence>
<proteinExistence type="predicted"/>
<feature type="domain" description="NAD-dependent epimerase/dehydratase" evidence="1">
    <location>
        <begin position="72"/>
        <end position="161"/>
    </location>
</feature>
<protein>
    <submittedName>
        <fullName evidence="2">NAD dependent epimerase/dehydratase family protein</fullName>
    </submittedName>
</protein>
<dbReference type="Pfam" id="PF01370">
    <property type="entry name" value="Epimerase"/>
    <property type="match status" value="1"/>
</dbReference>